<dbReference type="GeneID" id="94345466"/>
<sequence length="139" mass="16449">MAQSNGGDDFNRLYERLVLQCTSKKKTAHNSADVHQYIEPVQQTHEVTIKLEDSRRQEKQEHDTKVASMVRCLRLARNLRRFALGIQCKSFYLACQLVDASEEEYCQFVQYCQKMIRRRKRQCFSEVERRMKLEGIAAR</sequence>
<dbReference type="KEGG" id="blac:94345466"/>
<dbReference type="AlphaFoldDB" id="A0A976FDJ4"/>
<protein>
    <submittedName>
        <fullName evidence="1">Uncharacterized protein</fullName>
    </submittedName>
</protein>
<organism evidence="1 2">
    <name type="scientific">Bremia lactucae</name>
    <name type="common">Lettuce downy mildew</name>
    <dbReference type="NCBI Taxonomy" id="4779"/>
    <lineage>
        <taxon>Eukaryota</taxon>
        <taxon>Sar</taxon>
        <taxon>Stramenopiles</taxon>
        <taxon>Oomycota</taxon>
        <taxon>Peronosporomycetes</taxon>
        <taxon>Peronosporales</taxon>
        <taxon>Peronosporaceae</taxon>
        <taxon>Bremia</taxon>
    </lineage>
</organism>
<dbReference type="Proteomes" id="UP000294530">
    <property type="component" value="Unassembled WGS sequence"/>
</dbReference>
<name>A0A976FDJ4_BRELC</name>
<dbReference type="RefSeq" id="XP_067814354.1">
    <property type="nucleotide sequence ID" value="XM_067959795.1"/>
</dbReference>
<comment type="caution">
    <text evidence="1">The sequence shown here is derived from an EMBL/GenBank/DDBJ whole genome shotgun (WGS) entry which is preliminary data.</text>
</comment>
<gene>
    <name evidence="1" type="ORF">CCR75_001694</name>
</gene>
<keyword evidence="2" id="KW-1185">Reference proteome</keyword>
<dbReference type="OrthoDB" id="107143at2759"/>
<dbReference type="EMBL" id="SHOA02000002">
    <property type="protein sequence ID" value="TDH64855.1"/>
    <property type="molecule type" value="Genomic_DNA"/>
</dbReference>
<reference evidence="1 2" key="1">
    <citation type="journal article" date="2021" name="Genome Biol.">
        <title>AFLAP: assembly-free linkage analysis pipeline using k-mers from genome sequencing data.</title>
        <authorList>
            <person name="Fletcher K."/>
            <person name="Zhang L."/>
            <person name="Gil J."/>
            <person name="Han R."/>
            <person name="Cavanaugh K."/>
            <person name="Michelmore R."/>
        </authorList>
    </citation>
    <scope>NUCLEOTIDE SEQUENCE [LARGE SCALE GENOMIC DNA]</scope>
    <source>
        <strain evidence="1 2">SF5</strain>
    </source>
</reference>
<evidence type="ECO:0000313" key="1">
    <source>
        <dbReference type="EMBL" id="TDH64855.1"/>
    </source>
</evidence>
<evidence type="ECO:0000313" key="2">
    <source>
        <dbReference type="Proteomes" id="UP000294530"/>
    </source>
</evidence>
<accession>A0A976FDJ4</accession>
<proteinExistence type="predicted"/>